<accession>B8M1Q8</accession>
<dbReference type="HOGENOM" id="CLU_040048_1_0_1"/>
<name>B8M1Q8_TALSN</name>
<evidence type="ECO:0000313" key="1">
    <source>
        <dbReference type="EMBL" id="EED22145.1"/>
    </source>
</evidence>
<sequence length="281" mass="31115">MTDMRIYGYTDVHLGLRQRVSLSDGLTKHQTVVQGYCSATEYHFDEEQADAIVRTAFYHCKDDCLSVIWFPSSEHAAIRSSIATPFAQTSSTGLGFLICCPLSTCMKPCLGWKQTLYSSFQRLNPGRDMYPEAMSFPMHSRGSGNINATLASARKKLHLAKAEVMRLKSFKTLTGTYSMDEIAQKSRIAIVSVTQAILVCDRQPSGSTQAQPENAGRNQKYNFMGAYALPYSDKQTGTVEHGISCGGCQLALEKRIIGGRGENWALEARDSLCTRLLFSTF</sequence>
<dbReference type="RefSeq" id="XP_002479108.1">
    <property type="nucleotide sequence ID" value="XM_002479063.1"/>
</dbReference>
<dbReference type="Proteomes" id="UP000001745">
    <property type="component" value="Unassembled WGS sequence"/>
</dbReference>
<dbReference type="OrthoDB" id="2687876at2759"/>
<organism evidence="1 2">
    <name type="scientific">Talaromyces stipitatus (strain ATCC 10500 / CBS 375.48 / QM 6759 / NRRL 1006)</name>
    <name type="common">Penicillium stipitatum</name>
    <dbReference type="NCBI Taxonomy" id="441959"/>
    <lineage>
        <taxon>Eukaryota</taxon>
        <taxon>Fungi</taxon>
        <taxon>Dikarya</taxon>
        <taxon>Ascomycota</taxon>
        <taxon>Pezizomycotina</taxon>
        <taxon>Eurotiomycetes</taxon>
        <taxon>Eurotiomycetidae</taxon>
        <taxon>Eurotiales</taxon>
        <taxon>Trichocomaceae</taxon>
        <taxon>Talaromyces</taxon>
        <taxon>Talaromyces sect. Talaromyces</taxon>
    </lineage>
</organism>
<dbReference type="PhylomeDB" id="B8M1Q8"/>
<dbReference type="VEuPathDB" id="FungiDB:TSTA_093910"/>
<gene>
    <name evidence="1" type="ORF">TSTA_093910</name>
</gene>
<dbReference type="EMBL" id="EQ962653">
    <property type="protein sequence ID" value="EED22145.1"/>
    <property type="molecule type" value="Genomic_DNA"/>
</dbReference>
<dbReference type="STRING" id="441959.B8M1Q8"/>
<evidence type="ECO:0000313" key="2">
    <source>
        <dbReference type="Proteomes" id="UP000001745"/>
    </source>
</evidence>
<dbReference type="InParanoid" id="B8M1Q8"/>
<reference evidence="2" key="1">
    <citation type="journal article" date="2015" name="Genome Announc.">
        <title>Genome sequence of the AIDS-associated pathogen Penicillium marneffei (ATCC18224) and its near taxonomic relative Talaromyces stipitatus (ATCC10500).</title>
        <authorList>
            <person name="Nierman W.C."/>
            <person name="Fedorova-Abrams N.D."/>
            <person name="Andrianopoulos A."/>
        </authorList>
    </citation>
    <scope>NUCLEOTIDE SEQUENCE [LARGE SCALE GENOMIC DNA]</scope>
    <source>
        <strain evidence="2">ATCC 10500 / CBS 375.48 / QM 6759 / NRRL 1006</strain>
    </source>
</reference>
<keyword evidence="2" id="KW-1185">Reference proteome</keyword>
<protein>
    <submittedName>
        <fullName evidence="1">Uncharacterized protein</fullName>
    </submittedName>
</protein>
<dbReference type="eggNOG" id="ENOG502SM08">
    <property type="taxonomic scope" value="Eukaryota"/>
</dbReference>
<dbReference type="AlphaFoldDB" id="B8M1Q8"/>
<proteinExistence type="predicted"/>
<dbReference type="GeneID" id="8103719"/>